<dbReference type="CDD" id="cd06261">
    <property type="entry name" value="TM_PBP2"/>
    <property type="match status" value="1"/>
</dbReference>
<protein>
    <submittedName>
        <fullName evidence="9">ABC transporter permease</fullName>
    </submittedName>
</protein>
<evidence type="ECO:0000256" key="7">
    <source>
        <dbReference type="RuleBase" id="RU363032"/>
    </source>
</evidence>
<dbReference type="PANTHER" id="PTHR43163:SF6">
    <property type="entry name" value="DIPEPTIDE TRANSPORT SYSTEM PERMEASE PROTEIN DPPB-RELATED"/>
    <property type="match status" value="1"/>
</dbReference>
<dbReference type="Gene3D" id="1.10.3720.10">
    <property type="entry name" value="MetI-like"/>
    <property type="match status" value="1"/>
</dbReference>
<dbReference type="EMBL" id="QHHQ01000006">
    <property type="protein sequence ID" value="RAH98864.1"/>
    <property type="molecule type" value="Genomic_DNA"/>
</dbReference>
<sequence length="305" mass="33598">MLRFLMRRVAQAALTILGVLTVSFFLVRLSGDPAALLLSEHATAEDVLKLRTELGLEEPLWWQFLLFLQKAAVGDLGTSLRQHVPATSLVLDRLPATLELAFTAFALGILIAFAAVLAIRLTGSQRLRTAVMWTAFFRQAIPVFFFGLLMILIFSVVLQWLPSRGRGGIEHLILPALTLATFEVALYLRLLDSAFGEEQSQDYVRTARSKGQSRRMIILRHMLPNALLPLITVAGINLGILLGGTIITESVFSWPGMGRLVVDAVVQRDYPVVIAGVVVASLLFVTINLVVDLLYGILDPRVRLS</sequence>
<evidence type="ECO:0000259" key="8">
    <source>
        <dbReference type="PROSITE" id="PS50928"/>
    </source>
</evidence>
<organism evidence="9 10">
    <name type="scientific">Acuticoccus sediminis</name>
    <dbReference type="NCBI Taxonomy" id="2184697"/>
    <lineage>
        <taxon>Bacteria</taxon>
        <taxon>Pseudomonadati</taxon>
        <taxon>Pseudomonadota</taxon>
        <taxon>Alphaproteobacteria</taxon>
        <taxon>Hyphomicrobiales</taxon>
        <taxon>Amorphaceae</taxon>
        <taxon>Acuticoccus</taxon>
    </lineage>
</organism>
<feature type="transmembrane region" description="Helical" evidence="7">
    <location>
        <begin position="272"/>
        <end position="298"/>
    </location>
</feature>
<reference evidence="9 10" key="1">
    <citation type="submission" date="2018-05" db="EMBL/GenBank/DDBJ databases">
        <title>Acuticoccus sediminis sp. nov., isolated from deep-sea sediment of Indian Ocean.</title>
        <authorList>
            <person name="Liu X."/>
            <person name="Lai Q."/>
            <person name="Du Y."/>
            <person name="Sun F."/>
            <person name="Zhang X."/>
            <person name="Wang S."/>
            <person name="Shao Z."/>
        </authorList>
    </citation>
    <scope>NUCLEOTIDE SEQUENCE [LARGE SCALE GENOMIC DNA]</scope>
    <source>
        <strain evidence="9 10">PTG4-2</strain>
    </source>
</reference>
<keyword evidence="2 7" id="KW-0813">Transport</keyword>
<keyword evidence="10" id="KW-1185">Reference proteome</keyword>
<dbReference type="InterPro" id="IPR000515">
    <property type="entry name" value="MetI-like"/>
</dbReference>
<evidence type="ECO:0000256" key="5">
    <source>
        <dbReference type="ARBA" id="ARBA00022989"/>
    </source>
</evidence>
<dbReference type="SUPFAM" id="SSF161098">
    <property type="entry name" value="MetI-like"/>
    <property type="match status" value="1"/>
</dbReference>
<dbReference type="InterPro" id="IPR035906">
    <property type="entry name" value="MetI-like_sf"/>
</dbReference>
<feature type="transmembrane region" description="Helical" evidence="7">
    <location>
        <begin position="100"/>
        <end position="119"/>
    </location>
</feature>
<evidence type="ECO:0000256" key="2">
    <source>
        <dbReference type="ARBA" id="ARBA00022448"/>
    </source>
</evidence>
<dbReference type="InterPro" id="IPR045621">
    <property type="entry name" value="BPD_transp_1_N"/>
</dbReference>
<dbReference type="Proteomes" id="UP000249590">
    <property type="component" value="Unassembled WGS sequence"/>
</dbReference>
<evidence type="ECO:0000256" key="3">
    <source>
        <dbReference type="ARBA" id="ARBA00022475"/>
    </source>
</evidence>
<feature type="transmembrane region" description="Helical" evidence="7">
    <location>
        <begin position="226"/>
        <end position="252"/>
    </location>
</feature>
<dbReference type="GO" id="GO:0005886">
    <property type="term" value="C:plasma membrane"/>
    <property type="evidence" value="ECO:0007669"/>
    <property type="project" value="UniProtKB-SubCell"/>
</dbReference>
<evidence type="ECO:0000313" key="10">
    <source>
        <dbReference type="Proteomes" id="UP000249590"/>
    </source>
</evidence>
<dbReference type="Pfam" id="PF00528">
    <property type="entry name" value="BPD_transp_1"/>
    <property type="match status" value="1"/>
</dbReference>
<accession>A0A8B2NM26</accession>
<gene>
    <name evidence="9" type="ORF">DLJ53_24840</name>
</gene>
<evidence type="ECO:0000256" key="1">
    <source>
        <dbReference type="ARBA" id="ARBA00004651"/>
    </source>
</evidence>
<dbReference type="PANTHER" id="PTHR43163">
    <property type="entry name" value="DIPEPTIDE TRANSPORT SYSTEM PERMEASE PROTEIN DPPB-RELATED"/>
    <property type="match status" value="1"/>
</dbReference>
<dbReference type="AlphaFoldDB" id="A0A8B2NM26"/>
<feature type="domain" description="ABC transmembrane type-1" evidence="8">
    <location>
        <begin position="94"/>
        <end position="295"/>
    </location>
</feature>
<dbReference type="Pfam" id="PF19300">
    <property type="entry name" value="BPD_transp_1_N"/>
    <property type="match status" value="1"/>
</dbReference>
<evidence type="ECO:0000313" key="9">
    <source>
        <dbReference type="EMBL" id="RAH98864.1"/>
    </source>
</evidence>
<comment type="subcellular location">
    <subcellularLocation>
        <location evidence="1 7">Cell membrane</location>
        <topology evidence="1 7">Multi-pass membrane protein</topology>
    </subcellularLocation>
</comment>
<comment type="similarity">
    <text evidence="7">Belongs to the binding-protein-dependent transport system permease family.</text>
</comment>
<dbReference type="OrthoDB" id="9807402at2"/>
<evidence type="ECO:0000256" key="6">
    <source>
        <dbReference type="ARBA" id="ARBA00023136"/>
    </source>
</evidence>
<evidence type="ECO:0000256" key="4">
    <source>
        <dbReference type="ARBA" id="ARBA00022692"/>
    </source>
</evidence>
<feature type="transmembrane region" description="Helical" evidence="7">
    <location>
        <begin position="172"/>
        <end position="191"/>
    </location>
</feature>
<keyword evidence="3" id="KW-1003">Cell membrane</keyword>
<dbReference type="GO" id="GO:0055085">
    <property type="term" value="P:transmembrane transport"/>
    <property type="evidence" value="ECO:0007669"/>
    <property type="project" value="InterPro"/>
</dbReference>
<dbReference type="PROSITE" id="PS50928">
    <property type="entry name" value="ABC_TM1"/>
    <property type="match status" value="1"/>
</dbReference>
<dbReference type="RefSeq" id="WP_111350292.1">
    <property type="nucleotide sequence ID" value="NZ_JAIWKD010000004.1"/>
</dbReference>
<keyword evidence="5 7" id="KW-1133">Transmembrane helix</keyword>
<comment type="caution">
    <text evidence="9">The sequence shown here is derived from an EMBL/GenBank/DDBJ whole genome shotgun (WGS) entry which is preliminary data.</text>
</comment>
<feature type="transmembrane region" description="Helical" evidence="7">
    <location>
        <begin position="12"/>
        <end position="31"/>
    </location>
</feature>
<keyword evidence="4 7" id="KW-0812">Transmembrane</keyword>
<name>A0A8B2NM26_9HYPH</name>
<keyword evidence="6 7" id="KW-0472">Membrane</keyword>
<proteinExistence type="inferred from homology"/>
<feature type="transmembrane region" description="Helical" evidence="7">
    <location>
        <begin position="140"/>
        <end position="160"/>
    </location>
</feature>